<dbReference type="Proteomes" id="UP001595885">
    <property type="component" value="Unassembled WGS sequence"/>
</dbReference>
<comment type="caution">
    <text evidence="1">The sequence shown here is derived from an EMBL/GenBank/DDBJ whole genome shotgun (WGS) entry which is preliminary data.</text>
</comment>
<dbReference type="PROSITE" id="PS51257">
    <property type="entry name" value="PROKAR_LIPOPROTEIN"/>
    <property type="match status" value="1"/>
</dbReference>
<organism evidence="1 2">
    <name type="scientific">Flavobacterium ponti</name>
    <dbReference type="NCBI Taxonomy" id="665133"/>
    <lineage>
        <taxon>Bacteria</taxon>
        <taxon>Pseudomonadati</taxon>
        <taxon>Bacteroidota</taxon>
        <taxon>Flavobacteriia</taxon>
        <taxon>Flavobacteriales</taxon>
        <taxon>Flavobacteriaceae</taxon>
        <taxon>Flavobacterium</taxon>
    </lineage>
</organism>
<keyword evidence="2" id="KW-1185">Reference proteome</keyword>
<evidence type="ECO:0000313" key="2">
    <source>
        <dbReference type="Proteomes" id="UP001595885"/>
    </source>
</evidence>
<dbReference type="RefSeq" id="WP_379742813.1">
    <property type="nucleotide sequence ID" value="NZ_JBHSGW010000027.1"/>
</dbReference>
<gene>
    <name evidence="1" type="ORF">ACFO3U_12290</name>
</gene>
<proteinExistence type="predicted"/>
<dbReference type="Gene3D" id="2.180.10.10">
    <property type="entry name" value="RHS repeat-associated core"/>
    <property type="match status" value="1"/>
</dbReference>
<evidence type="ECO:0008006" key="3">
    <source>
        <dbReference type="Google" id="ProtNLM"/>
    </source>
</evidence>
<sequence length="365" mass="42953">MKKLFVLFCLTSILISCKKEKTTENNDDTGTSRAHSEWNDFGLKGNVKSTLEYTTEEKKDGGNTSSVRKFENQFSPDIALKFDNKGKLINKISYKENGNVAEDIVYDGKDKMISKRNFTTATEYVETKYTWEGDKNTIIARRFNGSRLLDKEVFQYNNGRLVEHYKYDGNEKQANRTSFSYDDNNRVSEESYFRNKPTMQTRLSIEYDDNGNKTSEIYYDKNFKVISKTNSVYNSYNQMLTSQTFTDNGSLDVELSRTYDDKKRLITKESFEVYDNSKNKEEFEYDQNDNTTVWKVYKNGKLVSETVYKYDFKNNLIYQIVTDGKGNEIYNKQIEYTYDDNNNWIGKKTTVNNIVFYTSRKIEYY</sequence>
<evidence type="ECO:0000313" key="1">
    <source>
        <dbReference type="EMBL" id="MFC4740773.1"/>
    </source>
</evidence>
<reference evidence="2" key="1">
    <citation type="journal article" date="2019" name="Int. J. Syst. Evol. Microbiol.">
        <title>The Global Catalogue of Microorganisms (GCM) 10K type strain sequencing project: providing services to taxonomists for standard genome sequencing and annotation.</title>
        <authorList>
            <consortium name="The Broad Institute Genomics Platform"/>
            <consortium name="The Broad Institute Genome Sequencing Center for Infectious Disease"/>
            <person name="Wu L."/>
            <person name="Ma J."/>
        </authorList>
    </citation>
    <scope>NUCLEOTIDE SEQUENCE [LARGE SCALE GENOMIC DNA]</scope>
    <source>
        <strain evidence="2">CCUG 50349</strain>
    </source>
</reference>
<accession>A0ABV9P5X0</accession>
<dbReference type="EMBL" id="JBHSGW010000027">
    <property type="protein sequence ID" value="MFC4740773.1"/>
    <property type="molecule type" value="Genomic_DNA"/>
</dbReference>
<name>A0ABV9P5X0_9FLAO</name>
<protein>
    <recommendedName>
        <fullName evidence="3">Sugar-binding protein</fullName>
    </recommendedName>
</protein>